<dbReference type="PRINTS" id="PR00364">
    <property type="entry name" value="DISEASERSIST"/>
</dbReference>
<proteinExistence type="predicted"/>
<evidence type="ECO:0000313" key="3">
    <source>
        <dbReference type="Proteomes" id="UP000286746"/>
    </source>
</evidence>
<dbReference type="Proteomes" id="UP000286746">
    <property type="component" value="Unassembled WGS sequence"/>
</dbReference>
<keyword evidence="3" id="KW-1185">Reference proteome</keyword>
<accession>A0A401VWI5</accession>
<feature type="domain" description="Orc1-like AAA ATPase" evidence="1">
    <location>
        <begin position="17"/>
        <end position="75"/>
    </location>
</feature>
<dbReference type="InterPro" id="IPR041664">
    <property type="entry name" value="AAA_16"/>
</dbReference>
<reference evidence="2 3" key="1">
    <citation type="submission" date="2018-11" db="EMBL/GenBank/DDBJ databases">
        <title>Whole genome sequence of Streptomyces paromomycinus NBRC 15454(T).</title>
        <authorList>
            <person name="Komaki H."/>
            <person name="Tamura T."/>
        </authorList>
    </citation>
    <scope>NUCLEOTIDE SEQUENCE [LARGE SCALE GENOMIC DNA]</scope>
    <source>
        <strain evidence="2 3">NBRC 15454</strain>
    </source>
</reference>
<evidence type="ECO:0000313" key="2">
    <source>
        <dbReference type="EMBL" id="GCD41430.1"/>
    </source>
</evidence>
<gene>
    <name evidence="2" type="ORF">GKJPGBOP_01085</name>
</gene>
<dbReference type="InterPro" id="IPR027417">
    <property type="entry name" value="P-loop_NTPase"/>
</dbReference>
<dbReference type="SUPFAM" id="SSF52540">
    <property type="entry name" value="P-loop containing nucleoside triphosphate hydrolases"/>
    <property type="match status" value="1"/>
</dbReference>
<dbReference type="EMBL" id="BHZD01000001">
    <property type="protein sequence ID" value="GCD41430.1"/>
    <property type="molecule type" value="Genomic_DNA"/>
</dbReference>
<organism evidence="2 3">
    <name type="scientific">Streptomyces paromomycinus</name>
    <name type="common">Streptomyces rimosus subsp. paromomycinus</name>
    <dbReference type="NCBI Taxonomy" id="92743"/>
    <lineage>
        <taxon>Bacteria</taxon>
        <taxon>Bacillati</taxon>
        <taxon>Actinomycetota</taxon>
        <taxon>Actinomycetes</taxon>
        <taxon>Kitasatosporales</taxon>
        <taxon>Streptomycetaceae</taxon>
        <taxon>Streptomyces</taxon>
    </lineage>
</organism>
<dbReference type="RefSeq" id="WP_170251565.1">
    <property type="nucleotide sequence ID" value="NZ_BHZD01000001.1"/>
</dbReference>
<dbReference type="Pfam" id="PF13191">
    <property type="entry name" value="AAA_16"/>
    <property type="match status" value="1"/>
</dbReference>
<dbReference type="Gene3D" id="3.40.50.300">
    <property type="entry name" value="P-loop containing nucleotide triphosphate hydrolases"/>
    <property type="match status" value="1"/>
</dbReference>
<protein>
    <recommendedName>
        <fullName evidence="1">Orc1-like AAA ATPase domain-containing protein</fullName>
    </recommendedName>
</protein>
<comment type="caution">
    <text evidence="2">The sequence shown here is derived from an EMBL/GenBank/DDBJ whole genome shotgun (WGS) entry which is preliminary data.</text>
</comment>
<dbReference type="AlphaFoldDB" id="A0A401VWI5"/>
<evidence type="ECO:0000259" key="1">
    <source>
        <dbReference type="Pfam" id="PF13191"/>
    </source>
</evidence>
<name>A0A401VWI5_STREY</name>
<dbReference type="CDD" id="cd00009">
    <property type="entry name" value="AAA"/>
    <property type="match status" value="1"/>
</dbReference>
<sequence length="696" mass="75596">MTDRLGDRLATAREEGFVGRRGETTAFRELLAAGRGAVVYVHGPGGIGKTTLLHHFAQTARRAGRAVVQLEASGVRSYEEELAERIPDRPDLVLLIDGLDDARAAGETVHRELLPRLPADALVALACRTAPPLSWRLDPAWQGLLRLLPLGPLDEADSRELLTRRGVPPAVQEQGLAFTRGHPLALALVADVAALGGEAAGPEPSPQVVRALLASLLEAVPTPLHRTALEASSQVLSTTEPLLAALLDVPDARPYFDWLCGLSAVESGARGVHPHDLVRDALDAELRWRDPERRATLHRRASAYYQRLFTREDDRGRQRAVLADFAYLHRDSPVVGPLLEPVARGAAGAARLDRLTVSPGPVTGGELVEACTVAAIHEGIEAARLVHEWSRRPEAETYTVRGPDGVAAGFYTLIELGGAPPPGGPDDPAVRAACGWLDAYGELRGDETALLVRFWMSRDEYQAVSPVQTLITLRLTHHYLTGRQPAVTLLPFADPEFWEPGCAYVDFARLPAADFTSGGHRFGMFVHDWRRVPGLAWLAMLTERERAEDPFAVAPPVPSGPLRVLDREVFAAAVRDALREFARADGLRDSPLLETRLVAGRCAADTVDGTGARERVAALREAIRAAAAALEESPPDRRAFRALHHTYLRPAGTQARAAELLRLPMTTYRRHLAAGIGRLTELLWQEELEGGGPETP</sequence>